<keyword evidence="4 8" id="KW-0547">Nucleotide-binding</keyword>
<dbReference type="EC" id="6.3.5.4" evidence="3"/>
<dbReference type="AlphaFoldDB" id="A0A498D8B7"/>
<evidence type="ECO:0000256" key="8">
    <source>
        <dbReference type="PIRSR" id="PIRSR001589-2"/>
    </source>
</evidence>
<evidence type="ECO:0000256" key="7">
    <source>
        <dbReference type="ARBA" id="ARBA00048741"/>
    </source>
</evidence>
<dbReference type="RefSeq" id="WP_121524140.1">
    <property type="nucleotide sequence ID" value="NZ_RCHR01000005.1"/>
</dbReference>
<keyword evidence="5 8" id="KW-0067">ATP-binding</keyword>
<evidence type="ECO:0000256" key="2">
    <source>
        <dbReference type="ARBA" id="ARBA00005752"/>
    </source>
</evidence>
<dbReference type="Gene3D" id="3.40.50.620">
    <property type="entry name" value="HUPs"/>
    <property type="match status" value="1"/>
</dbReference>
<dbReference type="SUPFAM" id="SSF56235">
    <property type="entry name" value="N-terminal nucleophile aminohydrolases (Ntn hydrolases)"/>
    <property type="match status" value="1"/>
</dbReference>
<gene>
    <name evidence="10" type="ORF">D8M04_14570</name>
</gene>
<evidence type="ECO:0000313" key="10">
    <source>
        <dbReference type="EMBL" id="RLL42773.1"/>
    </source>
</evidence>
<dbReference type="EMBL" id="RCHR01000005">
    <property type="protein sequence ID" value="RLL42773.1"/>
    <property type="molecule type" value="Genomic_DNA"/>
</dbReference>
<dbReference type="Proteomes" id="UP000270219">
    <property type="component" value="Unassembled WGS sequence"/>
</dbReference>
<dbReference type="OrthoDB" id="9763290at2"/>
<reference evidence="10 11" key="1">
    <citation type="submission" date="2018-10" db="EMBL/GenBank/DDBJ databases">
        <title>Oceanobacillus sp. YLB-02 draft genome.</title>
        <authorList>
            <person name="Yu L."/>
        </authorList>
    </citation>
    <scope>NUCLEOTIDE SEQUENCE [LARGE SCALE GENOMIC DNA]</scope>
    <source>
        <strain evidence="10 11">YLB-02</strain>
    </source>
</reference>
<dbReference type="GO" id="GO:0005524">
    <property type="term" value="F:ATP binding"/>
    <property type="evidence" value="ECO:0007669"/>
    <property type="project" value="UniProtKB-KW"/>
</dbReference>
<dbReference type="InterPro" id="IPR006426">
    <property type="entry name" value="Asn_synth_AEB"/>
</dbReference>
<evidence type="ECO:0000256" key="4">
    <source>
        <dbReference type="ARBA" id="ARBA00022741"/>
    </source>
</evidence>
<dbReference type="PIRSF" id="PIRSF001589">
    <property type="entry name" value="Asn_synthetase_glu-h"/>
    <property type="match status" value="1"/>
</dbReference>
<evidence type="ECO:0000256" key="6">
    <source>
        <dbReference type="ARBA" id="ARBA00022888"/>
    </source>
</evidence>
<dbReference type="InterPro" id="IPR051786">
    <property type="entry name" value="ASN_synthetase/amidase"/>
</dbReference>
<evidence type="ECO:0000256" key="3">
    <source>
        <dbReference type="ARBA" id="ARBA00012737"/>
    </source>
</evidence>
<dbReference type="PANTHER" id="PTHR43284:SF1">
    <property type="entry name" value="ASPARAGINE SYNTHETASE"/>
    <property type="match status" value="1"/>
</dbReference>
<dbReference type="PROSITE" id="PS51278">
    <property type="entry name" value="GATASE_TYPE_2"/>
    <property type="match status" value="1"/>
</dbReference>
<comment type="caution">
    <text evidence="10">The sequence shown here is derived from an EMBL/GenBank/DDBJ whole genome shotgun (WGS) entry which is preliminary data.</text>
</comment>
<keyword evidence="6" id="KW-0028">Amino-acid biosynthesis</keyword>
<dbReference type="PANTHER" id="PTHR43284">
    <property type="entry name" value="ASPARAGINE SYNTHETASE (GLUTAMINE-HYDROLYZING)"/>
    <property type="match status" value="1"/>
</dbReference>
<dbReference type="Gene3D" id="3.60.20.10">
    <property type="entry name" value="Glutamine Phosphoribosylpyrophosphate, subunit 1, domain 1"/>
    <property type="match status" value="1"/>
</dbReference>
<keyword evidence="11" id="KW-1185">Reference proteome</keyword>
<dbReference type="InterPro" id="IPR014729">
    <property type="entry name" value="Rossmann-like_a/b/a_fold"/>
</dbReference>
<comment type="pathway">
    <text evidence="1">Amino-acid biosynthesis; L-asparagine biosynthesis; L-asparagine from L-aspartate (L-Gln route): step 1/1.</text>
</comment>
<organism evidence="10 11">
    <name type="scientific">Oceanobacillus piezotolerans</name>
    <dbReference type="NCBI Taxonomy" id="2448030"/>
    <lineage>
        <taxon>Bacteria</taxon>
        <taxon>Bacillati</taxon>
        <taxon>Bacillota</taxon>
        <taxon>Bacilli</taxon>
        <taxon>Bacillales</taxon>
        <taxon>Bacillaceae</taxon>
        <taxon>Oceanobacillus</taxon>
    </lineage>
</organism>
<dbReference type="Pfam" id="PF13537">
    <property type="entry name" value="GATase_7"/>
    <property type="match status" value="1"/>
</dbReference>
<proteinExistence type="inferred from homology"/>
<protein>
    <recommendedName>
        <fullName evidence="3">asparagine synthase (glutamine-hydrolyzing)</fullName>
        <ecNumber evidence="3">6.3.5.4</ecNumber>
    </recommendedName>
</protein>
<accession>A0A498D8B7</accession>
<dbReference type="SUPFAM" id="SSF52402">
    <property type="entry name" value="Adenine nucleotide alpha hydrolases-like"/>
    <property type="match status" value="1"/>
</dbReference>
<dbReference type="InterPro" id="IPR029055">
    <property type="entry name" value="Ntn_hydrolases_N"/>
</dbReference>
<evidence type="ECO:0000313" key="11">
    <source>
        <dbReference type="Proteomes" id="UP000270219"/>
    </source>
</evidence>
<feature type="binding site" evidence="8">
    <location>
        <position position="99"/>
    </location>
    <ligand>
        <name>L-glutamine</name>
        <dbReference type="ChEBI" id="CHEBI:58359"/>
    </ligand>
</feature>
<keyword evidence="6" id="KW-0061">Asparagine biosynthesis</keyword>
<feature type="domain" description="Glutamine amidotransferase type-2" evidence="9">
    <location>
        <begin position="1"/>
        <end position="216"/>
    </location>
</feature>
<dbReference type="InterPro" id="IPR001962">
    <property type="entry name" value="Asn_synthase"/>
</dbReference>
<evidence type="ECO:0000256" key="5">
    <source>
        <dbReference type="ARBA" id="ARBA00022840"/>
    </source>
</evidence>
<comment type="similarity">
    <text evidence="2">Belongs to the asparagine synthetase family.</text>
</comment>
<comment type="catalytic activity">
    <reaction evidence="7">
        <text>L-aspartate + L-glutamine + ATP + H2O = L-asparagine + L-glutamate + AMP + diphosphate + H(+)</text>
        <dbReference type="Rhea" id="RHEA:12228"/>
        <dbReference type="ChEBI" id="CHEBI:15377"/>
        <dbReference type="ChEBI" id="CHEBI:15378"/>
        <dbReference type="ChEBI" id="CHEBI:29985"/>
        <dbReference type="ChEBI" id="CHEBI:29991"/>
        <dbReference type="ChEBI" id="CHEBI:30616"/>
        <dbReference type="ChEBI" id="CHEBI:33019"/>
        <dbReference type="ChEBI" id="CHEBI:58048"/>
        <dbReference type="ChEBI" id="CHEBI:58359"/>
        <dbReference type="ChEBI" id="CHEBI:456215"/>
        <dbReference type="EC" id="6.3.5.4"/>
    </reaction>
</comment>
<dbReference type="GO" id="GO:0006529">
    <property type="term" value="P:asparagine biosynthetic process"/>
    <property type="evidence" value="ECO:0007669"/>
    <property type="project" value="UniProtKB-KW"/>
</dbReference>
<dbReference type="InterPro" id="IPR017932">
    <property type="entry name" value="GATase_2_dom"/>
</dbReference>
<sequence>MSAIQGIMHSGSIAQSLVCNTFMEALNQFPFESINTFYQDNIFLSCHNQWITTESIGEKLPYYDYQRQLAIISDAIIDNREELFQQLQICKSEQKTIPDSKLILLAYYKWGKQAPKYFQGDFAFMIWDEKNKHLFGARDFSGARTLYYHHNQSYFAFSTIIESLLRLPYVEKKLNEEWLAEYLAIPTMVEAVDMQSTVYRNIYQVPPSHSITIKDGKVSLSRYCTIEIKKPLKLNSNEEYEEAFREVFQRAVQTRLRTHGEVGSHLSGGLDSGSVVSFASRELKKENKLLHTYSYIPEEDFVDFTPNYYLANEKPYIKETVNFAGNISDNYLDFKGKSPVNEIDSFMDMMEMPYKFFENAFWLKGIFEEANKKGIKILLNGARGNHTISWGSMTLTFNYYAELMKKIRLIKLIHELDRYCYNFYTGKSVMLPFVAKRAFSGLFHKKEQTENSFPTFINPMFAQKTKVFEKLEAYGLSSITNPSDMTEYRKEYFKKLFVWNKSGVAGTKLSLRYGVWERDPTNDINVIRFCLALPEEQFVTDGLARSIIRRSTKGILPEKVRLNHHIRGIQGADVIHRMKPEWNNFMKELEELSNHSWMKEFIKEKTIKDAITFIGKNPKDEILFTNEFKILTRSLIVYRFLKRL</sequence>
<evidence type="ECO:0000259" key="9">
    <source>
        <dbReference type="PROSITE" id="PS51278"/>
    </source>
</evidence>
<evidence type="ECO:0000256" key="1">
    <source>
        <dbReference type="ARBA" id="ARBA00005187"/>
    </source>
</evidence>
<dbReference type="Pfam" id="PF00733">
    <property type="entry name" value="Asn_synthase"/>
    <property type="match status" value="1"/>
</dbReference>
<name>A0A498D8B7_9BACI</name>
<dbReference type="GO" id="GO:0004066">
    <property type="term" value="F:asparagine synthase (glutamine-hydrolyzing) activity"/>
    <property type="evidence" value="ECO:0007669"/>
    <property type="project" value="UniProtKB-EC"/>
</dbReference>